<evidence type="ECO:0000313" key="12">
    <source>
        <dbReference type="Proteomes" id="UP001422074"/>
    </source>
</evidence>
<reference evidence="11 12" key="1">
    <citation type="submission" date="2024-05" db="EMBL/GenBank/DDBJ databases">
        <title>Sinomonas sp. nov., isolated from a waste landfill.</title>
        <authorList>
            <person name="Zhao Y."/>
        </authorList>
    </citation>
    <scope>NUCLEOTIDE SEQUENCE [LARGE SCALE GENOMIC DNA]</scope>
    <source>
        <strain evidence="11 12">CCTCC AB2014300</strain>
    </source>
</reference>
<dbReference type="Gene3D" id="1.10.8.870">
    <property type="entry name" value="Alpha-glycerophosphate oxidase, cap domain"/>
    <property type="match status" value="1"/>
</dbReference>
<evidence type="ECO:0000256" key="3">
    <source>
        <dbReference type="ARBA" id="ARBA00022630"/>
    </source>
</evidence>
<evidence type="ECO:0000259" key="9">
    <source>
        <dbReference type="Pfam" id="PF01266"/>
    </source>
</evidence>
<comment type="catalytic activity">
    <reaction evidence="7">
        <text>a quinone + sn-glycerol 3-phosphate = dihydroxyacetone phosphate + a quinol</text>
        <dbReference type="Rhea" id="RHEA:18977"/>
        <dbReference type="ChEBI" id="CHEBI:24646"/>
        <dbReference type="ChEBI" id="CHEBI:57597"/>
        <dbReference type="ChEBI" id="CHEBI:57642"/>
        <dbReference type="ChEBI" id="CHEBI:132124"/>
        <dbReference type="EC" id="1.1.5.3"/>
    </reaction>
</comment>
<feature type="domain" description="Alpha-glycerophosphate oxidase C-terminal" evidence="10">
    <location>
        <begin position="432"/>
        <end position="524"/>
    </location>
</feature>
<evidence type="ECO:0000256" key="8">
    <source>
        <dbReference type="SAM" id="MobiDB-lite"/>
    </source>
</evidence>
<keyword evidence="6 7" id="KW-0560">Oxidoreductase</keyword>
<dbReference type="InterPro" id="IPR006076">
    <property type="entry name" value="FAD-dep_OxRdtase"/>
</dbReference>
<evidence type="ECO:0000256" key="6">
    <source>
        <dbReference type="ARBA" id="ARBA00023002"/>
    </source>
</evidence>
<dbReference type="InterPro" id="IPR038299">
    <property type="entry name" value="DAO_C_sf"/>
</dbReference>
<dbReference type="PROSITE" id="PS00977">
    <property type="entry name" value="FAD_G3PDH_1"/>
    <property type="match status" value="1"/>
</dbReference>
<dbReference type="PRINTS" id="PR01001">
    <property type="entry name" value="FADG3PDH"/>
</dbReference>
<dbReference type="PROSITE" id="PS00978">
    <property type="entry name" value="FAD_G3PDH_2"/>
    <property type="match status" value="1"/>
</dbReference>
<evidence type="ECO:0000313" key="11">
    <source>
        <dbReference type="EMBL" id="MEN2745784.1"/>
    </source>
</evidence>
<dbReference type="GO" id="GO:0016491">
    <property type="term" value="F:oxidoreductase activity"/>
    <property type="evidence" value="ECO:0007669"/>
    <property type="project" value="UniProtKB-KW"/>
</dbReference>
<keyword evidence="5" id="KW-0274">FAD</keyword>
<keyword evidence="3 7" id="KW-0285">Flavoprotein</keyword>
<dbReference type="RefSeq" id="WP_345886341.1">
    <property type="nucleotide sequence ID" value="NZ_JBDFRB010000018.1"/>
</dbReference>
<accession>A0ABU9X2V2</accession>
<comment type="cofactor">
    <cofactor evidence="1 7">
        <name>FAD</name>
        <dbReference type="ChEBI" id="CHEBI:57692"/>
    </cofactor>
</comment>
<dbReference type="PANTHER" id="PTHR11985">
    <property type="entry name" value="GLYCEROL-3-PHOSPHATE DEHYDROGENASE"/>
    <property type="match status" value="1"/>
</dbReference>
<dbReference type="InterPro" id="IPR000447">
    <property type="entry name" value="G3P_DH_FAD-dep"/>
</dbReference>
<dbReference type="SUPFAM" id="SSF51905">
    <property type="entry name" value="FAD/NAD(P)-binding domain"/>
    <property type="match status" value="1"/>
</dbReference>
<feature type="compositionally biased region" description="Gly residues" evidence="8">
    <location>
        <begin position="358"/>
        <end position="376"/>
    </location>
</feature>
<name>A0ABU9X2V2_9MICC</name>
<dbReference type="Gene3D" id="3.50.50.60">
    <property type="entry name" value="FAD/NAD(P)-binding domain"/>
    <property type="match status" value="1"/>
</dbReference>
<comment type="similarity">
    <text evidence="2 7">Belongs to the FAD-dependent glycerol-3-phosphate dehydrogenase family.</text>
</comment>
<evidence type="ECO:0000256" key="5">
    <source>
        <dbReference type="ARBA" id="ARBA00022827"/>
    </source>
</evidence>
<evidence type="ECO:0000256" key="1">
    <source>
        <dbReference type="ARBA" id="ARBA00001974"/>
    </source>
</evidence>
<dbReference type="InterPro" id="IPR031656">
    <property type="entry name" value="DAO_C"/>
</dbReference>
<dbReference type="Pfam" id="PF16901">
    <property type="entry name" value="DAO_C"/>
    <property type="match status" value="1"/>
</dbReference>
<comment type="caution">
    <text evidence="11">The sequence shown here is derived from an EMBL/GenBank/DDBJ whole genome shotgun (WGS) entry which is preliminary data.</text>
</comment>
<dbReference type="Pfam" id="PF01266">
    <property type="entry name" value="DAO"/>
    <property type="match status" value="1"/>
</dbReference>
<proteinExistence type="inferred from homology"/>
<dbReference type="EMBL" id="JBDFRB010000018">
    <property type="protein sequence ID" value="MEN2745784.1"/>
    <property type="molecule type" value="Genomic_DNA"/>
</dbReference>
<keyword evidence="4" id="KW-0319">Glycerol metabolism</keyword>
<evidence type="ECO:0000256" key="4">
    <source>
        <dbReference type="ARBA" id="ARBA00022798"/>
    </source>
</evidence>
<dbReference type="PANTHER" id="PTHR11985:SF35">
    <property type="entry name" value="ANAEROBIC GLYCEROL-3-PHOSPHATE DEHYDROGENASE SUBUNIT A"/>
    <property type="match status" value="1"/>
</dbReference>
<gene>
    <name evidence="11" type="ORF">ABCQ75_14745</name>
</gene>
<dbReference type="InterPro" id="IPR036188">
    <property type="entry name" value="FAD/NAD-bd_sf"/>
</dbReference>
<dbReference type="SUPFAM" id="SSF54373">
    <property type="entry name" value="FAD-linked reductases, C-terminal domain"/>
    <property type="match status" value="1"/>
</dbReference>
<keyword evidence="12" id="KW-1185">Reference proteome</keyword>
<sequence>MNRSPRPGGPHSPGSLNAAQRARSLARLAEERYDVIVVGGGVTGAGVALDAASRGLQTALVERVDLAAGTSRWSSKLVHGGLRYLAQGDLGIAYESARERHCLMTRIAPHLVRPLANIVPDTGRLAAAAGGAGIVLADALRRAARTPEDLLPRPQRVSGQRIRELVPAARPGLRGTSYYDGQLEDDARLVIALARTAAAYGADIVTHCAARPLGPDRAELADRITGGRLEARGHVVLATGVWGDEFEPSLRITPSRGSHLVLRAERLGFPRAQLSAPVPGHFGRFAFTVPLGDGLVLLGVTDEPAPGADGLAPAVPPEDEAFLLATMSTVLERPLTPADVVGRFAGLRPLVARTTAHGGAGAHGGSRAGRHGGSGAGTADASRRHLLIDEPGRPITVTGGKLTTYRRMAEDAVDAVLRRRGTPSGTGRTAACRTRGLPLLGAAPPEALAAVRAPARLVRRYGTLAAEVQALADADPALAQPVAPGCPTIAAEFVYGVLHEGALTVADLLERRTRVGFVEADLAAADPSAETALSHGG</sequence>
<dbReference type="Gene3D" id="3.30.9.10">
    <property type="entry name" value="D-Amino Acid Oxidase, subunit A, domain 2"/>
    <property type="match status" value="1"/>
</dbReference>
<feature type="domain" description="FAD dependent oxidoreductase" evidence="9">
    <location>
        <begin position="34"/>
        <end position="381"/>
    </location>
</feature>
<evidence type="ECO:0000256" key="2">
    <source>
        <dbReference type="ARBA" id="ARBA00007330"/>
    </source>
</evidence>
<evidence type="ECO:0000259" key="10">
    <source>
        <dbReference type="Pfam" id="PF16901"/>
    </source>
</evidence>
<evidence type="ECO:0000256" key="7">
    <source>
        <dbReference type="RuleBase" id="RU361217"/>
    </source>
</evidence>
<dbReference type="EC" id="1.1.5.3" evidence="7"/>
<organism evidence="11 12">
    <name type="scientific">Sinomonas halotolerans</name>
    <dbReference type="NCBI Taxonomy" id="1644133"/>
    <lineage>
        <taxon>Bacteria</taxon>
        <taxon>Bacillati</taxon>
        <taxon>Actinomycetota</taxon>
        <taxon>Actinomycetes</taxon>
        <taxon>Micrococcales</taxon>
        <taxon>Micrococcaceae</taxon>
        <taxon>Sinomonas</taxon>
    </lineage>
</organism>
<dbReference type="Proteomes" id="UP001422074">
    <property type="component" value="Unassembled WGS sequence"/>
</dbReference>
<protein>
    <recommendedName>
        <fullName evidence="7">Glycerol-3-phosphate dehydrogenase</fullName>
        <ecNumber evidence="7">1.1.5.3</ecNumber>
    </recommendedName>
</protein>
<feature type="region of interest" description="Disordered" evidence="8">
    <location>
        <begin position="356"/>
        <end position="380"/>
    </location>
</feature>